<dbReference type="Proteomes" id="UP000298225">
    <property type="component" value="Unassembled WGS sequence"/>
</dbReference>
<dbReference type="AlphaFoldDB" id="A0A4Y9LJL9"/>
<dbReference type="RefSeq" id="WP_126258688.1">
    <property type="nucleotide sequence ID" value="NZ_SPQU01000002.1"/>
</dbReference>
<comment type="caution">
    <text evidence="1">The sequence shown here is derived from an EMBL/GenBank/DDBJ whole genome shotgun (WGS) entry which is preliminary data.</text>
</comment>
<keyword evidence="2" id="KW-1185">Reference proteome</keyword>
<proteinExistence type="predicted"/>
<name>A0A4Y9LJL9_9BRAD</name>
<reference evidence="1 2" key="1">
    <citation type="submission" date="2019-03" db="EMBL/GenBank/DDBJ databases">
        <title>Bradyrhizobium strains diversity isolated from Chamaecrista fasciculata.</title>
        <authorList>
            <person name="Urquiaga M.C.O."/>
            <person name="Hungria M."/>
            <person name="Delamuta J.R.M."/>
        </authorList>
    </citation>
    <scope>NUCLEOTIDE SEQUENCE [LARGE SCALE GENOMIC DNA]</scope>
    <source>
        <strain evidence="1 2">CNPSo 3424</strain>
    </source>
</reference>
<dbReference type="OrthoDB" id="667202at2"/>
<evidence type="ECO:0000313" key="1">
    <source>
        <dbReference type="EMBL" id="TFV41942.1"/>
    </source>
</evidence>
<protein>
    <submittedName>
        <fullName evidence="1">Uncharacterized protein</fullName>
    </submittedName>
</protein>
<sequence>MSEHSIDETHCLVHVGWSSEFEKDGRRIDVPFTNAYLLEQNDGLLKFSAGLRVMKSNCSRTMASCEACPDGSASASLH</sequence>
<organism evidence="1 2">
    <name type="scientific">Bradyrhizobium frederickii</name>
    <dbReference type="NCBI Taxonomy" id="2560054"/>
    <lineage>
        <taxon>Bacteria</taxon>
        <taxon>Pseudomonadati</taxon>
        <taxon>Pseudomonadota</taxon>
        <taxon>Alphaproteobacteria</taxon>
        <taxon>Hyphomicrobiales</taxon>
        <taxon>Nitrobacteraceae</taxon>
        <taxon>Bradyrhizobium</taxon>
    </lineage>
</organism>
<evidence type="ECO:0000313" key="2">
    <source>
        <dbReference type="Proteomes" id="UP000298225"/>
    </source>
</evidence>
<dbReference type="EMBL" id="SPQU01000002">
    <property type="protein sequence ID" value="TFV41942.1"/>
    <property type="molecule type" value="Genomic_DNA"/>
</dbReference>
<gene>
    <name evidence="1" type="ORF">E4K66_06465</name>
</gene>
<accession>A0A4Y9LJL9</accession>